<dbReference type="RefSeq" id="WP_045684302.1">
    <property type="nucleotide sequence ID" value="NZ_CP010803.1"/>
</dbReference>
<organism evidence="3 4">
    <name type="scientific">Martelella endophytica</name>
    <dbReference type="NCBI Taxonomy" id="1486262"/>
    <lineage>
        <taxon>Bacteria</taxon>
        <taxon>Pseudomonadati</taxon>
        <taxon>Pseudomonadota</taxon>
        <taxon>Alphaproteobacteria</taxon>
        <taxon>Hyphomicrobiales</taxon>
        <taxon>Aurantimonadaceae</taxon>
        <taxon>Martelella</taxon>
    </lineage>
</organism>
<dbReference type="STRING" id="1486262.TM49_21720"/>
<dbReference type="KEGG" id="mey:TM49_21720"/>
<dbReference type="HOGENOM" id="CLU_136788_0_1_5"/>
<name>A0A0D5LVA5_MAREN</name>
<evidence type="ECO:0000256" key="1">
    <source>
        <dbReference type="ARBA" id="ARBA00010894"/>
    </source>
</evidence>
<dbReference type="GO" id="GO:0016020">
    <property type="term" value="C:membrane"/>
    <property type="evidence" value="ECO:0007669"/>
    <property type="project" value="InterPro"/>
</dbReference>
<dbReference type="PATRIC" id="fig|1486262.3.peg.4487"/>
<feature type="transmembrane region" description="Helical" evidence="2">
    <location>
        <begin position="7"/>
        <end position="30"/>
    </location>
</feature>
<dbReference type="Pfam" id="PF02325">
    <property type="entry name" value="CCB3_YggT"/>
    <property type="match status" value="1"/>
</dbReference>
<feature type="transmembrane region" description="Helical" evidence="2">
    <location>
        <begin position="71"/>
        <end position="92"/>
    </location>
</feature>
<protein>
    <submittedName>
        <fullName evidence="3">Membrane protein</fullName>
    </submittedName>
</protein>
<dbReference type="InterPro" id="IPR003425">
    <property type="entry name" value="CCB3/YggT"/>
</dbReference>
<evidence type="ECO:0000256" key="2">
    <source>
        <dbReference type="SAM" id="Phobius"/>
    </source>
</evidence>
<evidence type="ECO:0000313" key="4">
    <source>
        <dbReference type="Proteomes" id="UP000032611"/>
    </source>
</evidence>
<gene>
    <name evidence="3" type="ORF">TM49_21720</name>
</gene>
<dbReference type="PANTHER" id="PTHR33219:SF14">
    <property type="entry name" value="PROTEIN COFACTOR ASSEMBLY OF COMPLEX C SUBUNIT B CCB3, CHLOROPLASTIC-RELATED"/>
    <property type="match status" value="1"/>
</dbReference>
<dbReference type="Proteomes" id="UP000032611">
    <property type="component" value="Chromosome"/>
</dbReference>
<keyword evidence="2" id="KW-0472">Membrane</keyword>
<evidence type="ECO:0000313" key="3">
    <source>
        <dbReference type="EMBL" id="AJY47697.1"/>
    </source>
</evidence>
<proteinExistence type="inferred from homology"/>
<keyword evidence="2" id="KW-0812">Transmembrane</keyword>
<dbReference type="AlphaFoldDB" id="A0A0D5LVA5"/>
<accession>A0A0D5LVA5</accession>
<dbReference type="OrthoDB" id="9814445at2"/>
<dbReference type="EMBL" id="CP010803">
    <property type="protein sequence ID" value="AJY47697.1"/>
    <property type="molecule type" value="Genomic_DNA"/>
</dbReference>
<keyword evidence="2" id="KW-1133">Transmembrane helix</keyword>
<keyword evidence="4" id="KW-1185">Reference proteome</keyword>
<reference evidence="3 4" key="1">
    <citation type="journal article" date="2015" name="Genome Announc.">
        <title>Complete genome sequence of Martelella endophytica YC6887, which has antifungal activity associated with a halophyte.</title>
        <authorList>
            <person name="Khan A."/>
            <person name="Khan H."/>
            <person name="Chung E.J."/>
            <person name="Hossain M.T."/>
            <person name="Chung Y.R."/>
        </authorList>
    </citation>
    <scope>NUCLEOTIDE SEQUENCE [LARGE SCALE GENOMIC DNA]</scope>
    <source>
        <strain evidence="3">YC6887</strain>
    </source>
</reference>
<dbReference type="PANTHER" id="PTHR33219">
    <property type="entry name" value="YLMG HOMOLOG PROTEIN 2, CHLOROPLASTIC"/>
    <property type="match status" value="1"/>
</dbReference>
<sequence length="96" mass="11050">MIALFETIFYALEIYKWVIIASAIFSWLYAFNIVNAHSQFINSIGRALYAVTEPVYRPIRNFLPNLGGIDISPVIVLLIVFFLQRLILTGIIPRLY</sequence>
<comment type="similarity">
    <text evidence="1">Belongs to the YggT family.</text>
</comment>